<dbReference type="EMBL" id="BMSA01000020">
    <property type="protein sequence ID" value="GGT73623.1"/>
    <property type="molecule type" value="Genomic_DNA"/>
</dbReference>
<feature type="coiled-coil region" evidence="1">
    <location>
        <begin position="29"/>
        <end position="56"/>
    </location>
</feature>
<comment type="caution">
    <text evidence="3">The sequence shown here is derived from an EMBL/GenBank/DDBJ whole genome shotgun (WGS) entry which is preliminary data.</text>
</comment>
<organism evidence="3 4">
    <name type="scientific">Streptomyces phaeofaciens</name>
    <dbReference type="NCBI Taxonomy" id="68254"/>
    <lineage>
        <taxon>Bacteria</taxon>
        <taxon>Bacillati</taxon>
        <taxon>Actinomycetota</taxon>
        <taxon>Actinomycetes</taxon>
        <taxon>Kitasatosporales</taxon>
        <taxon>Streptomycetaceae</taxon>
        <taxon>Streptomyces</taxon>
    </lineage>
</organism>
<keyword evidence="1" id="KW-0175">Coiled coil</keyword>
<feature type="signal peptide" evidence="2">
    <location>
        <begin position="1"/>
        <end position="30"/>
    </location>
</feature>
<evidence type="ECO:0008006" key="5">
    <source>
        <dbReference type="Google" id="ProtNLM"/>
    </source>
</evidence>
<dbReference type="RefSeq" id="WP_189714681.1">
    <property type="nucleotide sequence ID" value="NZ_BMSA01000020.1"/>
</dbReference>
<keyword evidence="2" id="KW-0732">Signal</keyword>
<accession>A0A918HLW7</accession>
<gene>
    <name evidence="3" type="ORF">GCM10010226_59530</name>
</gene>
<name>A0A918HLW7_9ACTN</name>
<proteinExistence type="predicted"/>
<feature type="chain" id="PRO_5039395569" description="Secreted protein" evidence="2">
    <location>
        <begin position="31"/>
        <end position="187"/>
    </location>
</feature>
<protein>
    <recommendedName>
        <fullName evidence="5">Secreted protein</fullName>
    </recommendedName>
</protein>
<dbReference type="Pfam" id="PF19560">
    <property type="entry name" value="DUF6082"/>
    <property type="match status" value="1"/>
</dbReference>
<dbReference type="Proteomes" id="UP000646776">
    <property type="component" value="Unassembled WGS sequence"/>
</dbReference>
<reference evidence="3" key="1">
    <citation type="journal article" date="2014" name="Int. J. Syst. Evol. Microbiol.">
        <title>Complete genome sequence of Corynebacterium casei LMG S-19264T (=DSM 44701T), isolated from a smear-ripened cheese.</title>
        <authorList>
            <consortium name="US DOE Joint Genome Institute (JGI-PGF)"/>
            <person name="Walter F."/>
            <person name="Albersmeier A."/>
            <person name="Kalinowski J."/>
            <person name="Ruckert C."/>
        </authorList>
    </citation>
    <scope>NUCLEOTIDE SEQUENCE</scope>
    <source>
        <strain evidence="3">JCM 4125</strain>
    </source>
</reference>
<sequence>MATRKSWARGLAPVAAAGLGLAAGALAALAAQRHTLDALRARLDHLEAAAQEQRHTNLAHQQRLHWELLSKAIDSPELAEVLDIFETPASPQRRRQYLFANALYTNALFYYRIGNISREEFFGYVRGLLQNPVVREYWHATQGQRATITEGSDEAELGRMIDDLLRQLEEADVEEWWVVGEPPEAQM</sequence>
<evidence type="ECO:0000256" key="1">
    <source>
        <dbReference type="SAM" id="Coils"/>
    </source>
</evidence>
<evidence type="ECO:0000256" key="2">
    <source>
        <dbReference type="SAM" id="SignalP"/>
    </source>
</evidence>
<dbReference type="AlphaFoldDB" id="A0A918HLW7"/>
<dbReference type="InterPro" id="IPR045728">
    <property type="entry name" value="DUF6082"/>
</dbReference>
<keyword evidence="4" id="KW-1185">Reference proteome</keyword>
<evidence type="ECO:0000313" key="3">
    <source>
        <dbReference type="EMBL" id="GGT73623.1"/>
    </source>
</evidence>
<evidence type="ECO:0000313" key="4">
    <source>
        <dbReference type="Proteomes" id="UP000646776"/>
    </source>
</evidence>
<reference evidence="3" key="2">
    <citation type="submission" date="2020-09" db="EMBL/GenBank/DDBJ databases">
        <authorList>
            <person name="Sun Q."/>
            <person name="Ohkuma M."/>
        </authorList>
    </citation>
    <scope>NUCLEOTIDE SEQUENCE</scope>
    <source>
        <strain evidence="3">JCM 4125</strain>
    </source>
</reference>